<evidence type="ECO:0000256" key="4">
    <source>
        <dbReference type="ARBA" id="ARBA00022705"/>
    </source>
</evidence>
<keyword evidence="5" id="KW-0239">DNA-directed DNA polymerase</keyword>
<dbReference type="PANTHER" id="PTHR32294:SF0">
    <property type="entry name" value="DNA POLYMERASE III SUBUNIT ALPHA"/>
    <property type="match status" value="1"/>
</dbReference>
<dbReference type="PANTHER" id="PTHR32294">
    <property type="entry name" value="DNA POLYMERASE III SUBUNIT ALPHA"/>
    <property type="match status" value="1"/>
</dbReference>
<dbReference type="EC" id="2.7.7.7" evidence="1"/>
<protein>
    <recommendedName>
        <fullName evidence="1">DNA-directed DNA polymerase</fullName>
        <ecNumber evidence="1">2.7.7.7</ecNumber>
    </recommendedName>
</protein>
<dbReference type="InterPro" id="IPR004805">
    <property type="entry name" value="DnaE2/DnaE/PolC"/>
</dbReference>
<keyword evidence="2" id="KW-0808">Transferase</keyword>
<dbReference type="RefSeq" id="WP_004102833.1">
    <property type="nucleotide sequence ID" value="NC_011653.1"/>
</dbReference>
<evidence type="ECO:0000256" key="2">
    <source>
        <dbReference type="ARBA" id="ARBA00022679"/>
    </source>
</evidence>
<dbReference type="HOGENOM" id="CLU_001600_0_1_0"/>
<comment type="catalytic activity">
    <reaction evidence="6">
        <text>DNA(n) + a 2'-deoxyribonucleoside 5'-triphosphate = DNA(n+1) + diphosphate</text>
        <dbReference type="Rhea" id="RHEA:22508"/>
        <dbReference type="Rhea" id="RHEA-COMP:17339"/>
        <dbReference type="Rhea" id="RHEA-COMP:17340"/>
        <dbReference type="ChEBI" id="CHEBI:33019"/>
        <dbReference type="ChEBI" id="CHEBI:61560"/>
        <dbReference type="ChEBI" id="CHEBI:173112"/>
        <dbReference type="EC" id="2.7.7.7"/>
    </reaction>
</comment>
<dbReference type="GO" id="GO:0003887">
    <property type="term" value="F:DNA-directed DNA polymerase activity"/>
    <property type="evidence" value="ECO:0007669"/>
    <property type="project" value="UniProtKB-KW"/>
</dbReference>
<dbReference type="InterPro" id="IPR029460">
    <property type="entry name" value="DNAPol_HHH"/>
</dbReference>
<dbReference type="GO" id="GO:0008408">
    <property type="term" value="F:3'-5' exonuclease activity"/>
    <property type="evidence" value="ECO:0007669"/>
    <property type="project" value="InterPro"/>
</dbReference>
<keyword evidence="4" id="KW-0235">DNA replication</keyword>
<evidence type="ECO:0000256" key="5">
    <source>
        <dbReference type="ARBA" id="ARBA00022932"/>
    </source>
</evidence>
<dbReference type="OrthoDB" id="9803237at2"/>
<organism evidence="8 9">
    <name type="scientific">Thermosipho africanus (strain TCF52B)</name>
    <dbReference type="NCBI Taxonomy" id="484019"/>
    <lineage>
        <taxon>Bacteria</taxon>
        <taxon>Thermotogati</taxon>
        <taxon>Thermotogota</taxon>
        <taxon>Thermotogae</taxon>
        <taxon>Thermotogales</taxon>
        <taxon>Fervidobacteriaceae</taxon>
        <taxon>Thermosipho</taxon>
    </lineage>
</organism>
<reference evidence="8 9" key="1">
    <citation type="journal article" date="2009" name="J. Bacteriol.">
        <title>The genome of Thermosipho africanus TCF52B: lateral genetic connections to the Firmicutes and Archaea.</title>
        <authorList>
            <person name="Nesboe C.L."/>
            <person name="Bapteste E."/>
            <person name="Curtis B."/>
            <person name="Dahle H."/>
            <person name="Lopez P."/>
            <person name="Macleod D."/>
            <person name="Dlutek M."/>
            <person name="Bowman S."/>
            <person name="Zhaxybayeva O."/>
            <person name="Birkeland N.-K."/>
            <person name="Doolittle W.F."/>
        </authorList>
    </citation>
    <scope>NUCLEOTIDE SEQUENCE [LARGE SCALE GENOMIC DNA]</scope>
    <source>
        <strain evidence="8 9">TCF52B</strain>
    </source>
</reference>
<dbReference type="Proteomes" id="UP000002453">
    <property type="component" value="Chromosome"/>
</dbReference>
<dbReference type="Pfam" id="PF14579">
    <property type="entry name" value="HHH_6"/>
    <property type="match status" value="1"/>
</dbReference>
<name>B7IE56_THEAB</name>
<proteinExistence type="predicted"/>
<keyword evidence="9" id="KW-1185">Reference proteome</keyword>
<dbReference type="AlphaFoldDB" id="B7IE56"/>
<dbReference type="SMART" id="SM00481">
    <property type="entry name" value="POLIIIAc"/>
    <property type="match status" value="1"/>
</dbReference>
<dbReference type="STRING" id="484019.THA_1857"/>
<evidence type="ECO:0000259" key="7">
    <source>
        <dbReference type="SMART" id="SM00481"/>
    </source>
</evidence>
<dbReference type="InterPro" id="IPR003141">
    <property type="entry name" value="Pol/His_phosphatase_N"/>
</dbReference>
<accession>B7IE56</accession>
<dbReference type="Pfam" id="PF17657">
    <property type="entry name" value="DNA_pol3_finger"/>
    <property type="match status" value="1"/>
</dbReference>
<dbReference type="KEGG" id="taf:THA_1857"/>
<dbReference type="EMBL" id="CP001185">
    <property type="protein sequence ID" value="ACJ76283.1"/>
    <property type="molecule type" value="Genomic_DNA"/>
</dbReference>
<dbReference type="Pfam" id="PF07733">
    <property type="entry name" value="DNA_pol3_alpha"/>
    <property type="match status" value="2"/>
</dbReference>
<feature type="domain" description="Polymerase/histidinol phosphatase N-terminal" evidence="7">
    <location>
        <begin position="1"/>
        <end position="65"/>
    </location>
</feature>
<evidence type="ECO:0000256" key="6">
    <source>
        <dbReference type="ARBA" id="ARBA00049244"/>
    </source>
</evidence>
<evidence type="ECO:0000256" key="3">
    <source>
        <dbReference type="ARBA" id="ARBA00022695"/>
    </source>
</evidence>
<dbReference type="InterPro" id="IPR040982">
    <property type="entry name" value="DNA_pol3_finger"/>
</dbReference>
<dbReference type="InterPro" id="IPR011708">
    <property type="entry name" value="DNA_pol3_alpha_NTPase_dom"/>
</dbReference>
<gene>
    <name evidence="8" type="ordered locus">THA_1857</name>
</gene>
<evidence type="ECO:0000313" key="9">
    <source>
        <dbReference type="Proteomes" id="UP000002453"/>
    </source>
</evidence>
<evidence type="ECO:0000256" key="1">
    <source>
        <dbReference type="ARBA" id="ARBA00012417"/>
    </source>
</evidence>
<keyword evidence="3" id="KW-0548">Nucleotidyltransferase</keyword>
<sequence>MITAIVSPYSFSGSILKIEDAVKYASINGARCLILCDTNFHATVKFIDICKSYGIKPIISFKHNNKVFYAKNTYELYELFEAYNKNDFSKISLNYIPLDEIYFAYYLPGQRYLYEIFSKFLGCNPVEKGVLKKIYCDLQVSDYNIKSDQVLPKANKNFLEFKNVKNPIYKKRIEKEVSIIKEKNFVDYFFTVYKIVKIAKKNNIKIGPGRGSAVGSLVSYFLGITSVDPIKYDLLFERFLNKGRNEPPDIDLDVEDTKRKLLIEKIREEFKYVYYITTFSSIGEKTLKKIAYENKISSDKIKYLLNLPIHKSVHAAGIIISKEKINVPIKDQTIEWDMESLHKIGYIKFDLLGLKTLTILSELEKKFGVPRLNDQKTFHLISKGFTNGIFQLDSNLGKKVIRTIKPRNIKELSIALSLNRPGPLKAGIDKKYANSKIENSSQKLDVLKDTNGVLIFQEQIMKIATEYANFTEEEADVFRKAVSKKDKQIMKPLLKKLKDGLLKKLNPNIVNELIETIIEFSEYAFNKSHAIAYAHITYYLSYFKTHFPKQFYKTILKYDSSKSEKIILELHARGFKVIPPNLTQNELENLENNIFEIPITLISGINEKIGKQIIKNKPYDSLQNFLHKNPNINYSIIESLIKIGSFDYLSDSRRALLVKLKELRTGINTKMLEISSSLFGKKFSKEYKIEKSWERCDMEYTTVGFCISKPVEKFENKLAPLSLALSRSQKIASHVSVIGGYATDGISTIKLSVPDGEYTIIPEKDFLVFQGQRKILYEIEKLNAKEDIEKGNDYEYVSLKEKRIKIKNARPVLDEYIIFVEGEKNVY</sequence>
<evidence type="ECO:0000313" key="8">
    <source>
        <dbReference type="EMBL" id="ACJ76283.1"/>
    </source>
</evidence>
<dbReference type="GO" id="GO:0006260">
    <property type="term" value="P:DNA replication"/>
    <property type="evidence" value="ECO:0007669"/>
    <property type="project" value="UniProtKB-KW"/>
</dbReference>
<dbReference type="eggNOG" id="COG0587">
    <property type="taxonomic scope" value="Bacteria"/>
</dbReference>